<evidence type="ECO:0000313" key="7">
    <source>
        <dbReference type="EMBL" id="CAD7276540.1"/>
    </source>
</evidence>
<evidence type="ECO:0000313" key="8">
    <source>
        <dbReference type="Proteomes" id="UP000678499"/>
    </source>
</evidence>
<sequence length="294" mass="32749">MTGTDCKRSIGRCLLKWRSWIRPAVMTLYASAVFFAIPFLVVNLTNSGINGRTQLWLVSLIFCVLTIPLTMWEIIQHLIHYTRPELQKHIIRILWMVPIYSLNAWLGITAPDYAIYMDTLRECYEAYVIYNFMIFLLNFLNAEMSLAEVLETKAPVGHIFPLCCLPTWEMGAELIHRCKHGILQYTVVRPITTVVSLACALGGDVSEHIGVLSKTVTQGVRRSAGGGSSSYKRAEASYAERTKLLHPCANVADSGYRSVDEVAESSPLVHRRSSSPVNGAEDDADPVIIRGGGE</sequence>
<feature type="transmembrane region" description="Helical" evidence="6">
    <location>
        <begin position="53"/>
        <end position="72"/>
    </location>
</feature>
<feature type="region of interest" description="Disordered" evidence="5">
    <location>
        <begin position="262"/>
        <end position="294"/>
    </location>
</feature>
<accession>A0A7R9BK33</accession>
<comment type="subcellular location">
    <subcellularLocation>
        <location evidence="1">Membrane</location>
        <topology evidence="1">Multi-pass membrane protein</topology>
    </subcellularLocation>
</comment>
<dbReference type="EMBL" id="CAJPEX010000647">
    <property type="protein sequence ID" value="CAG0916692.1"/>
    <property type="molecule type" value="Genomic_DNA"/>
</dbReference>
<dbReference type="Pfam" id="PF03619">
    <property type="entry name" value="Solute_trans_a"/>
    <property type="match status" value="1"/>
</dbReference>
<dbReference type="InterPro" id="IPR005178">
    <property type="entry name" value="Ostalpha/TMEM184C"/>
</dbReference>
<reference evidence="7" key="1">
    <citation type="submission" date="2020-11" db="EMBL/GenBank/DDBJ databases">
        <authorList>
            <person name="Tran Van P."/>
        </authorList>
    </citation>
    <scope>NUCLEOTIDE SEQUENCE</scope>
</reference>
<evidence type="ECO:0000256" key="4">
    <source>
        <dbReference type="ARBA" id="ARBA00023136"/>
    </source>
</evidence>
<evidence type="ECO:0000256" key="6">
    <source>
        <dbReference type="SAM" id="Phobius"/>
    </source>
</evidence>
<dbReference type="SMART" id="SM01417">
    <property type="entry name" value="Solute_trans_a"/>
    <property type="match status" value="1"/>
</dbReference>
<dbReference type="EMBL" id="OA882684">
    <property type="protein sequence ID" value="CAD7276540.1"/>
    <property type="molecule type" value="Genomic_DNA"/>
</dbReference>
<evidence type="ECO:0000256" key="3">
    <source>
        <dbReference type="ARBA" id="ARBA00022989"/>
    </source>
</evidence>
<feature type="transmembrane region" description="Helical" evidence="6">
    <location>
        <begin position="93"/>
        <end position="116"/>
    </location>
</feature>
<keyword evidence="3 6" id="KW-1133">Transmembrane helix</keyword>
<protein>
    <recommendedName>
        <fullName evidence="9">Transmembrane protein 184C</fullName>
    </recommendedName>
</protein>
<dbReference type="AlphaFoldDB" id="A0A7R9BK33"/>
<feature type="transmembrane region" description="Helical" evidence="6">
    <location>
        <begin position="20"/>
        <end position="41"/>
    </location>
</feature>
<keyword evidence="4 6" id="KW-0472">Membrane</keyword>
<organism evidence="7">
    <name type="scientific">Notodromas monacha</name>
    <dbReference type="NCBI Taxonomy" id="399045"/>
    <lineage>
        <taxon>Eukaryota</taxon>
        <taxon>Metazoa</taxon>
        <taxon>Ecdysozoa</taxon>
        <taxon>Arthropoda</taxon>
        <taxon>Crustacea</taxon>
        <taxon>Oligostraca</taxon>
        <taxon>Ostracoda</taxon>
        <taxon>Podocopa</taxon>
        <taxon>Podocopida</taxon>
        <taxon>Cypridocopina</taxon>
        <taxon>Cypridoidea</taxon>
        <taxon>Cyprididae</taxon>
        <taxon>Notodromas</taxon>
    </lineage>
</organism>
<dbReference type="PANTHER" id="PTHR23423">
    <property type="entry name" value="ORGANIC SOLUTE TRANSPORTER-RELATED"/>
    <property type="match status" value="1"/>
</dbReference>
<dbReference type="Proteomes" id="UP000678499">
    <property type="component" value="Unassembled WGS sequence"/>
</dbReference>
<feature type="transmembrane region" description="Helical" evidence="6">
    <location>
        <begin position="128"/>
        <end position="150"/>
    </location>
</feature>
<keyword evidence="2 6" id="KW-0812">Transmembrane</keyword>
<evidence type="ECO:0008006" key="9">
    <source>
        <dbReference type="Google" id="ProtNLM"/>
    </source>
</evidence>
<dbReference type="GO" id="GO:0016020">
    <property type="term" value="C:membrane"/>
    <property type="evidence" value="ECO:0007669"/>
    <property type="project" value="UniProtKB-SubCell"/>
</dbReference>
<gene>
    <name evidence="7" type="ORF">NMOB1V02_LOCUS4298</name>
</gene>
<evidence type="ECO:0000256" key="5">
    <source>
        <dbReference type="SAM" id="MobiDB-lite"/>
    </source>
</evidence>
<dbReference type="OrthoDB" id="5348404at2759"/>
<keyword evidence="8" id="KW-1185">Reference proteome</keyword>
<proteinExistence type="predicted"/>
<name>A0A7R9BK33_9CRUS</name>
<evidence type="ECO:0000256" key="2">
    <source>
        <dbReference type="ARBA" id="ARBA00022692"/>
    </source>
</evidence>
<evidence type="ECO:0000256" key="1">
    <source>
        <dbReference type="ARBA" id="ARBA00004141"/>
    </source>
</evidence>